<protein>
    <submittedName>
        <fullName evidence="2">ISAs1 family transposase</fullName>
    </submittedName>
</protein>
<feature type="domain" description="Transposase IS4-like" evidence="1">
    <location>
        <begin position="43"/>
        <end position="118"/>
    </location>
</feature>
<dbReference type="InterPro" id="IPR051698">
    <property type="entry name" value="Transposase_11-like"/>
</dbReference>
<dbReference type="PANTHER" id="PTHR30298">
    <property type="entry name" value="H REPEAT-ASSOCIATED PREDICTED TRANSPOSASE"/>
    <property type="match status" value="1"/>
</dbReference>
<dbReference type="EMBL" id="VDUZ01000135">
    <property type="protein sequence ID" value="TXL69020.1"/>
    <property type="molecule type" value="Genomic_DNA"/>
</dbReference>
<dbReference type="PANTHER" id="PTHR30298:SF0">
    <property type="entry name" value="PROTEIN YBFL-RELATED"/>
    <property type="match status" value="1"/>
</dbReference>
<dbReference type="GO" id="GO:0004803">
    <property type="term" value="F:transposase activity"/>
    <property type="evidence" value="ECO:0007669"/>
    <property type="project" value="InterPro"/>
</dbReference>
<gene>
    <name evidence="2" type="ORF">FHP25_40450</name>
</gene>
<dbReference type="Pfam" id="PF01609">
    <property type="entry name" value="DDE_Tnp_1"/>
    <property type="match status" value="1"/>
</dbReference>
<proteinExistence type="predicted"/>
<sequence length="141" mass="15401">MVRLRAKLKAVPSSATAMSIRRQAAGALARAAPSFMSSSLRSRSMVDTNGATSRESRYYLLSAALAPEQFNAAVRSHWGIENGLHWTLDVIMGEDNARNRKDNGPQNLALLRKTVLNLAKIEPSKGSMRGKLKASISTSWM</sequence>
<dbReference type="InterPro" id="IPR002559">
    <property type="entry name" value="Transposase_11"/>
</dbReference>
<comment type="caution">
    <text evidence="2">The sequence shown here is derived from an EMBL/GenBank/DDBJ whole genome shotgun (WGS) entry which is preliminary data.</text>
</comment>
<dbReference type="InterPro" id="IPR047647">
    <property type="entry name" value="ISAs1_transpos"/>
</dbReference>
<evidence type="ECO:0000259" key="1">
    <source>
        <dbReference type="Pfam" id="PF01609"/>
    </source>
</evidence>
<keyword evidence="3" id="KW-1185">Reference proteome</keyword>
<dbReference type="AlphaFoldDB" id="A0A5C8P610"/>
<accession>A0A5C8P610</accession>
<evidence type="ECO:0000313" key="2">
    <source>
        <dbReference type="EMBL" id="TXL69020.1"/>
    </source>
</evidence>
<organism evidence="2 3">
    <name type="scientific">Vineibacter terrae</name>
    <dbReference type="NCBI Taxonomy" id="2586908"/>
    <lineage>
        <taxon>Bacteria</taxon>
        <taxon>Pseudomonadati</taxon>
        <taxon>Pseudomonadota</taxon>
        <taxon>Alphaproteobacteria</taxon>
        <taxon>Hyphomicrobiales</taxon>
        <taxon>Vineibacter</taxon>
    </lineage>
</organism>
<dbReference type="Proteomes" id="UP000321638">
    <property type="component" value="Unassembled WGS sequence"/>
</dbReference>
<dbReference type="GO" id="GO:0006313">
    <property type="term" value="P:DNA transposition"/>
    <property type="evidence" value="ECO:0007669"/>
    <property type="project" value="InterPro"/>
</dbReference>
<reference evidence="2 3" key="1">
    <citation type="submission" date="2019-06" db="EMBL/GenBank/DDBJ databases">
        <title>New taxonomy in bacterial strain CC-CFT640, isolated from vineyard.</title>
        <authorList>
            <person name="Lin S.-Y."/>
            <person name="Tsai C.-F."/>
            <person name="Young C.-C."/>
        </authorList>
    </citation>
    <scope>NUCLEOTIDE SEQUENCE [LARGE SCALE GENOMIC DNA]</scope>
    <source>
        <strain evidence="2 3">CC-CFT640</strain>
    </source>
</reference>
<name>A0A5C8P610_9HYPH</name>
<dbReference type="GO" id="GO:0003677">
    <property type="term" value="F:DNA binding"/>
    <property type="evidence" value="ECO:0007669"/>
    <property type="project" value="InterPro"/>
</dbReference>
<dbReference type="NCBIfam" id="NF033564">
    <property type="entry name" value="transpos_ISAs1"/>
    <property type="match status" value="1"/>
</dbReference>
<dbReference type="OrthoDB" id="8001376at2"/>
<evidence type="ECO:0000313" key="3">
    <source>
        <dbReference type="Proteomes" id="UP000321638"/>
    </source>
</evidence>